<dbReference type="GO" id="GO:0016787">
    <property type="term" value="F:hydrolase activity"/>
    <property type="evidence" value="ECO:0007669"/>
    <property type="project" value="UniProtKB-KW"/>
</dbReference>
<dbReference type="EMBL" id="MPGH01000014">
    <property type="protein sequence ID" value="OLN96747.1"/>
    <property type="molecule type" value="Genomic_DNA"/>
</dbReference>
<dbReference type="SUPFAM" id="SSF53474">
    <property type="entry name" value="alpha/beta-Hydrolases"/>
    <property type="match status" value="1"/>
</dbReference>
<evidence type="ECO:0000256" key="2">
    <source>
        <dbReference type="SAM" id="SignalP"/>
    </source>
</evidence>
<dbReference type="STRING" id="708187.A0A1Q8S5R6"/>
<keyword evidence="2" id="KW-0732">Signal</keyword>
<evidence type="ECO:0000256" key="1">
    <source>
        <dbReference type="ARBA" id="ARBA00022801"/>
    </source>
</evidence>
<dbReference type="PANTHER" id="PTHR48081">
    <property type="entry name" value="AB HYDROLASE SUPERFAMILY PROTEIN C4A8.06C"/>
    <property type="match status" value="1"/>
</dbReference>
<name>A0A1Q8S5R6_9PEZI</name>
<keyword evidence="1" id="KW-0378">Hydrolase</keyword>
<reference evidence="3 4" key="1">
    <citation type="submission" date="2016-11" db="EMBL/GenBank/DDBJ databases">
        <title>Draft Genome Assembly of Colletotrichum chlorophyti a pathogen of herbaceous plants.</title>
        <authorList>
            <person name="Gan P."/>
            <person name="Narusaka M."/>
            <person name="Tsushima A."/>
            <person name="Narusaka Y."/>
            <person name="Takano Y."/>
            <person name="Shirasu K."/>
        </authorList>
    </citation>
    <scope>NUCLEOTIDE SEQUENCE [LARGE SCALE GENOMIC DNA]</scope>
    <source>
        <strain evidence="3 4">NTL11</strain>
    </source>
</reference>
<dbReference type="Proteomes" id="UP000186583">
    <property type="component" value="Unassembled WGS sequence"/>
</dbReference>
<organism evidence="3 4">
    <name type="scientific">Colletotrichum chlorophyti</name>
    <dbReference type="NCBI Taxonomy" id="708187"/>
    <lineage>
        <taxon>Eukaryota</taxon>
        <taxon>Fungi</taxon>
        <taxon>Dikarya</taxon>
        <taxon>Ascomycota</taxon>
        <taxon>Pezizomycotina</taxon>
        <taxon>Sordariomycetes</taxon>
        <taxon>Hypocreomycetidae</taxon>
        <taxon>Glomerellales</taxon>
        <taxon>Glomerellaceae</taxon>
        <taxon>Colletotrichum</taxon>
    </lineage>
</organism>
<comment type="caution">
    <text evidence="3">The sequence shown here is derived from an EMBL/GenBank/DDBJ whole genome shotgun (WGS) entry which is preliminary data.</text>
</comment>
<dbReference type="Gene3D" id="3.40.50.1820">
    <property type="entry name" value="alpha/beta hydrolase"/>
    <property type="match status" value="1"/>
</dbReference>
<dbReference type="InterPro" id="IPR050300">
    <property type="entry name" value="GDXG_lipolytic_enzyme"/>
</dbReference>
<sequence length="300" mass="32415">MRMSVASAPSLLLGTTLAAPTTTYSYGSNILQTYDVYIPSLAVNESPTPDKYWLVYIHGGFYRDFAQNSTGIDAAIASLEANSSGVLASQVAGIASLNYRLSALPGVQPNNTPTNELQNARWPDHLNDAIAALKDLNQNYPIDGKYIISGHSVGAQISFFAALKTLEDASIPKPAAVLGVSGIYDYPQLHITHPDYDYLVLNAMREDQLIEASPAKVDAENYAALDLEAFVVAHSRDDGFVPWDQVESIEATLDSLPDLGTKTHVVELQGAHNEIWRGGAALAKAFTETLAILKAQDIYM</sequence>
<gene>
    <name evidence="3" type="ORF">CCHL11_02425</name>
</gene>
<dbReference type="PANTHER" id="PTHR48081:SF33">
    <property type="entry name" value="KYNURENINE FORMAMIDASE"/>
    <property type="match status" value="1"/>
</dbReference>
<keyword evidence="4" id="KW-1185">Reference proteome</keyword>
<protein>
    <submittedName>
        <fullName evidence="3">Kynurenine formamidase 1</fullName>
    </submittedName>
</protein>
<dbReference type="AlphaFoldDB" id="A0A1Q8S5R6"/>
<evidence type="ECO:0000313" key="4">
    <source>
        <dbReference type="Proteomes" id="UP000186583"/>
    </source>
</evidence>
<accession>A0A1Q8S5R6</accession>
<proteinExistence type="predicted"/>
<feature type="signal peptide" evidence="2">
    <location>
        <begin position="1"/>
        <end position="18"/>
    </location>
</feature>
<evidence type="ECO:0000313" key="3">
    <source>
        <dbReference type="EMBL" id="OLN96747.1"/>
    </source>
</evidence>
<feature type="chain" id="PRO_5012864444" evidence="2">
    <location>
        <begin position="19"/>
        <end position="300"/>
    </location>
</feature>
<dbReference type="InterPro" id="IPR029058">
    <property type="entry name" value="AB_hydrolase_fold"/>
</dbReference>
<dbReference type="OrthoDB" id="420264at2759"/>